<dbReference type="WBParaSite" id="L893_g6408.t1">
    <property type="protein sequence ID" value="L893_g6408.t1"/>
    <property type="gene ID" value="L893_g6408"/>
</dbReference>
<dbReference type="NCBIfam" id="TIGR00517">
    <property type="entry name" value="acyl_carrier"/>
    <property type="match status" value="1"/>
</dbReference>
<keyword evidence="8" id="KW-0276">Fatty acid metabolism</keyword>
<evidence type="ECO:0000256" key="6">
    <source>
        <dbReference type="ARBA" id="ARBA00022516"/>
    </source>
</evidence>
<feature type="transmembrane region" description="Helical" evidence="15">
    <location>
        <begin position="6"/>
        <end position="25"/>
    </location>
</feature>
<organism evidence="17 18">
    <name type="scientific">Steinernema glaseri</name>
    <dbReference type="NCBI Taxonomy" id="37863"/>
    <lineage>
        <taxon>Eukaryota</taxon>
        <taxon>Metazoa</taxon>
        <taxon>Ecdysozoa</taxon>
        <taxon>Nematoda</taxon>
        <taxon>Chromadorea</taxon>
        <taxon>Rhabditida</taxon>
        <taxon>Tylenchina</taxon>
        <taxon>Panagrolaimomorpha</taxon>
        <taxon>Strongyloidoidea</taxon>
        <taxon>Steinernematidae</taxon>
        <taxon>Steinernema</taxon>
    </lineage>
</organism>
<keyword evidence="4" id="KW-0813">Transport</keyword>
<dbReference type="GO" id="GO:0000035">
    <property type="term" value="F:acyl binding"/>
    <property type="evidence" value="ECO:0007669"/>
    <property type="project" value="TreeGrafter"/>
</dbReference>
<evidence type="ECO:0000256" key="7">
    <source>
        <dbReference type="ARBA" id="ARBA00022553"/>
    </source>
</evidence>
<evidence type="ECO:0000313" key="18">
    <source>
        <dbReference type="WBParaSite" id="L893_g6408.t1"/>
    </source>
</evidence>
<sequence>MLSVDFDSYIVVIVLAALLKLSQLFRMFKQALRSGIRNASCLARFAGSRAVAGPQLALLPLQSAPTTGYKTQIRYYGAKAPLTLKTLEQRIILVLSLYDKIEAEKLSMDANFVNDLGLDSLDHVEIIMALEDEFGFEIPDGDADRMKTPRDVFKYICDKEDVYE</sequence>
<evidence type="ECO:0000256" key="14">
    <source>
        <dbReference type="RuleBase" id="RU000722"/>
    </source>
</evidence>
<comment type="pathway">
    <text evidence="2">Lipid metabolism; fatty acid biosynthesis.</text>
</comment>
<dbReference type="InterPro" id="IPR003231">
    <property type="entry name" value="ACP"/>
</dbReference>
<evidence type="ECO:0000256" key="13">
    <source>
        <dbReference type="ARBA" id="ARBA00023160"/>
    </source>
</evidence>
<dbReference type="Pfam" id="PF00550">
    <property type="entry name" value="PP-binding"/>
    <property type="match status" value="1"/>
</dbReference>
<evidence type="ECO:0000256" key="11">
    <source>
        <dbReference type="ARBA" id="ARBA00023098"/>
    </source>
</evidence>
<keyword evidence="15" id="KW-0472">Membrane</keyword>
<dbReference type="GO" id="GO:0000036">
    <property type="term" value="F:acyl carrier activity"/>
    <property type="evidence" value="ECO:0007669"/>
    <property type="project" value="TreeGrafter"/>
</dbReference>
<evidence type="ECO:0000256" key="10">
    <source>
        <dbReference type="ARBA" id="ARBA00022982"/>
    </source>
</evidence>
<dbReference type="PANTHER" id="PTHR20863">
    <property type="entry name" value="ACYL CARRIER PROTEIN"/>
    <property type="match status" value="1"/>
</dbReference>
<dbReference type="NCBIfam" id="NF002148">
    <property type="entry name" value="PRK00982.1-2"/>
    <property type="match status" value="1"/>
</dbReference>
<evidence type="ECO:0000256" key="2">
    <source>
        <dbReference type="ARBA" id="ARBA00005194"/>
    </source>
</evidence>
<keyword evidence="15" id="KW-0812">Transmembrane</keyword>
<evidence type="ECO:0000256" key="9">
    <source>
        <dbReference type="ARBA" id="ARBA00022946"/>
    </source>
</evidence>
<name>A0A1I8AKJ1_9BILA</name>
<keyword evidence="7" id="KW-0597">Phosphoprotein</keyword>
<dbReference type="HAMAP" id="MF_01217">
    <property type="entry name" value="Acyl_carrier"/>
    <property type="match status" value="1"/>
</dbReference>
<dbReference type="PANTHER" id="PTHR20863:SF28">
    <property type="entry name" value="ACYL CARRIER PROTEIN, MITOCHONDRIAL"/>
    <property type="match status" value="1"/>
</dbReference>
<dbReference type="FunFam" id="1.10.1200.10:FF:000003">
    <property type="entry name" value="Acyl carrier protein"/>
    <property type="match status" value="1"/>
</dbReference>
<dbReference type="InterPro" id="IPR009081">
    <property type="entry name" value="PP-bd_ACP"/>
</dbReference>
<dbReference type="Gene3D" id="1.10.1200.10">
    <property type="entry name" value="ACP-like"/>
    <property type="match status" value="1"/>
</dbReference>
<evidence type="ECO:0000256" key="12">
    <source>
        <dbReference type="ARBA" id="ARBA00023128"/>
    </source>
</evidence>
<keyword evidence="5 14" id="KW-0596">Phosphopantetheine</keyword>
<keyword evidence="17" id="KW-1185">Reference proteome</keyword>
<keyword evidence="11" id="KW-0443">Lipid metabolism</keyword>
<dbReference type="Proteomes" id="UP000095287">
    <property type="component" value="Unplaced"/>
</dbReference>
<keyword evidence="6 14" id="KW-0444">Lipid biosynthesis</keyword>
<comment type="similarity">
    <text evidence="3">Belongs to the acyl carrier protein (ACP) family.</text>
</comment>
<comment type="subcellular location">
    <subcellularLocation>
        <location evidence="1">Mitochondrion</location>
    </subcellularLocation>
</comment>
<dbReference type="GO" id="GO:0005739">
    <property type="term" value="C:mitochondrion"/>
    <property type="evidence" value="ECO:0007669"/>
    <property type="project" value="UniProtKB-SubCell"/>
</dbReference>
<keyword evidence="12" id="KW-0496">Mitochondrion</keyword>
<proteinExistence type="inferred from homology"/>
<protein>
    <recommendedName>
        <fullName evidence="14">Acyl carrier protein</fullName>
    </recommendedName>
</protein>
<evidence type="ECO:0000256" key="5">
    <source>
        <dbReference type="ARBA" id="ARBA00022450"/>
    </source>
</evidence>
<reference evidence="18" key="1">
    <citation type="submission" date="2016-11" db="UniProtKB">
        <authorList>
            <consortium name="WormBaseParasite"/>
        </authorList>
    </citation>
    <scope>IDENTIFICATION</scope>
</reference>
<evidence type="ECO:0000256" key="3">
    <source>
        <dbReference type="ARBA" id="ARBA00010930"/>
    </source>
</evidence>
<evidence type="ECO:0000256" key="1">
    <source>
        <dbReference type="ARBA" id="ARBA00004173"/>
    </source>
</evidence>
<dbReference type="AlphaFoldDB" id="A0A1I8AKJ1"/>
<feature type="domain" description="Carrier" evidence="16">
    <location>
        <begin position="85"/>
        <end position="160"/>
    </location>
</feature>
<keyword evidence="9" id="KW-0809">Transit peptide</keyword>
<keyword evidence="13 14" id="KW-0275">Fatty acid biosynthesis</keyword>
<accession>A0A1I8AKJ1</accession>
<evidence type="ECO:0000313" key="17">
    <source>
        <dbReference type="Proteomes" id="UP000095287"/>
    </source>
</evidence>
<dbReference type="InterPro" id="IPR036736">
    <property type="entry name" value="ACP-like_sf"/>
</dbReference>
<evidence type="ECO:0000256" key="15">
    <source>
        <dbReference type="SAM" id="Phobius"/>
    </source>
</evidence>
<evidence type="ECO:0000256" key="4">
    <source>
        <dbReference type="ARBA" id="ARBA00022448"/>
    </source>
</evidence>
<keyword evidence="15" id="KW-1133">Transmembrane helix</keyword>
<dbReference type="PROSITE" id="PS50075">
    <property type="entry name" value="CARRIER"/>
    <property type="match status" value="1"/>
</dbReference>
<keyword evidence="10" id="KW-0249">Electron transport</keyword>
<comment type="function">
    <text evidence="14">Carrier of the growing fatty acid chain in fatty acid biosynthesis.</text>
</comment>
<dbReference type="SUPFAM" id="SSF47336">
    <property type="entry name" value="ACP-like"/>
    <property type="match status" value="1"/>
</dbReference>
<evidence type="ECO:0000259" key="16">
    <source>
        <dbReference type="PROSITE" id="PS50075"/>
    </source>
</evidence>
<evidence type="ECO:0000256" key="8">
    <source>
        <dbReference type="ARBA" id="ARBA00022832"/>
    </source>
</evidence>